<dbReference type="InterPro" id="IPR038731">
    <property type="entry name" value="RgtA/B/C-like"/>
</dbReference>
<keyword evidence="2" id="KW-1003">Cell membrane</keyword>
<evidence type="ECO:0000259" key="9">
    <source>
        <dbReference type="Pfam" id="PF13231"/>
    </source>
</evidence>
<evidence type="ECO:0000256" key="6">
    <source>
        <dbReference type="ARBA" id="ARBA00022989"/>
    </source>
</evidence>
<keyword evidence="5 8" id="KW-0812">Transmembrane</keyword>
<dbReference type="GO" id="GO:0016763">
    <property type="term" value="F:pentosyltransferase activity"/>
    <property type="evidence" value="ECO:0007669"/>
    <property type="project" value="TreeGrafter"/>
</dbReference>
<sequence>MRSPVMLKVLSLYLIKLLKSHLFWLVLIIFVAFGVRFYKIDNPVADWHSWRQADTAAVARNFYKEGFTPLMPRGDDMSPMGKDNPNLRRLRFVELPIYNSLVYFLYLLNGGVDERLARLVSIFMSLGSLVFIYLITKRHWDYFTALLSAFIFAVLPFNIYFSRVILPEPSLVFFSLGMFYFTERWIFENSRKLFLGSVFFTAVAFLTKPMAAFYLLPLILSYWQKEGQIWPIPKRYFLWIILSFWPIVAWRIWINQYPDGIPASNWLFNGNGIRFRPAFWKWIVGDRFGREILTVAGSVLFALGSLIKPNIREGYILHLFLASSLLFLVVFATGNVMHDYYQTFIIPALSIFTARGVVLLLRGVGNFLPRLVTIPLAMLLLFLTIYLGWLEVKGLFQVNNWAIVEAGRFADKILPKEAVVVAPYGGDTAFLYQVNRPGFPVMVSSVDNLKKMYGVTHYVSVSLDADTKSLMGQYEIISQTPQFIILDLTRPKPEYTAPKDLK</sequence>
<feature type="transmembrane region" description="Helical" evidence="8">
    <location>
        <begin position="236"/>
        <end position="254"/>
    </location>
</feature>
<evidence type="ECO:0000313" key="10">
    <source>
        <dbReference type="EMBL" id="KKR83001.1"/>
    </source>
</evidence>
<dbReference type="PANTHER" id="PTHR33908:SF11">
    <property type="entry name" value="MEMBRANE PROTEIN"/>
    <property type="match status" value="1"/>
</dbReference>
<dbReference type="InterPro" id="IPR050297">
    <property type="entry name" value="LipidA_mod_glycosyltrf_83"/>
</dbReference>
<evidence type="ECO:0000256" key="7">
    <source>
        <dbReference type="ARBA" id="ARBA00023136"/>
    </source>
</evidence>
<feature type="transmembrane region" description="Helical" evidence="8">
    <location>
        <begin position="170"/>
        <end position="187"/>
    </location>
</feature>
<evidence type="ECO:0000256" key="4">
    <source>
        <dbReference type="ARBA" id="ARBA00022679"/>
    </source>
</evidence>
<evidence type="ECO:0000256" key="3">
    <source>
        <dbReference type="ARBA" id="ARBA00022676"/>
    </source>
</evidence>
<feature type="transmembrane region" description="Helical" evidence="8">
    <location>
        <begin position="90"/>
        <end position="109"/>
    </location>
</feature>
<dbReference type="GO" id="GO:0009103">
    <property type="term" value="P:lipopolysaccharide biosynthetic process"/>
    <property type="evidence" value="ECO:0007669"/>
    <property type="project" value="UniProtKB-ARBA"/>
</dbReference>
<evidence type="ECO:0000256" key="2">
    <source>
        <dbReference type="ARBA" id="ARBA00022475"/>
    </source>
</evidence>
<feature type="transmembrane region" description="Helical" evidence="8">
    <location>
        <begin position="288"/>
        <end position="307"/>
    </location>
</feature>
<feature type="transmembrane region" description="Helical" evidence="8">
    <location>
        <begin position="21"/>
        <end position="38"/>
    </location>
</feature>
<feature type="transmembrane region" description="Helical" evidence="8">
    <location>
        <begin position="142"/>
        <end position="161"/>
    </location>
</feature>
<keyword evidence="6 8" id="KW-1133">Transmembrane helix</keyword>
<feature type="domain" description="Glycosyltransferase RgtA/B/C/D-like" evidence="9">
    <location>
        <begin position="106"/>
        <end position="250"/>
    </location>
</feature>
<evidence type="ECO:0000256" key="8">
    <source>
        <dbReference type="SAM" id="Phobius"/>
    </source>
</evidence>
<comment type="caution">
    <text evidence="10">The sequence shown here is derived from an EMBL/GenBank/DDBJ whole genome shotgun (WGS) entry which is preliminary data.</text>
</comment>
<evidence type="ECO:0000256" key="5">
    <source>
        <dbReference type="ARBA" id="ARBA00022692"/>
    </source>
</evidence>
<feature type="transmembrane region" description="Helical" evidence="8">
    <location>
        <begin position="368"/>
        <end position="389"/>
    </location>
</feature>
<feature type="transmembrane region" description="Helical" evidence="8">
    <location>
        <begin position="314"/>
        <end position="334"/>
    </location>
</feature>
<keyword evidence="7 8" id="KW-0472">Membrane</keyword>
<accession>A0A0G0U713</accession>
<evidence type="ECO:0000313" key="11">
    <source>
        <dbReference type="Proteomes" id="UP000034601"/>
    </source>
</evidence>
<feature type="transmembrane region" description="Helical" evidence="8">
    <location>
        <begin position="193"/>
        <end position="216"/>
    </location>
</feature>
<dbReference type="EMBL" id="LCAB01000008">
    <property type="protein sequence ID" value="KKR83001.1"/>
    <property type="molecule type" value="Genomic_DNA"/>
</dbReference>
<dbReference type="Proteomes" id="UP000034601">
    <property type="component" value="Unassembled WGS sequence"/>
</dbReference>
<gene>
    <name evidence="10" type="ORF">UU29_C0008G0110</name>
</gene>
<dbReference type="GO" id="GO:0005886">
    <property type="term" value="C:plasma membrane"/>
    <property type="evidence" value="ECO:0007669"/>
    <property type="project" value="UniProtKB-SubCell"/>
</dbReference>
<comment type="subcellular location">
    <subcellularLocation>
        <location evidence="1">Cell membrane</location>
        <topology evidence="1">Multi-pass membrane protein</topology>
    </subcellularLocation>
</comment>
<feature type="transmembrane region" description="Helical" evidence="8">
    <location>
        <begin position="116"/>
        <end position="136"/>
    </location>
</feature>
<name>A0A0G0U713_9BACT</name>
<keyword evidence="4 10" id="KW-0808">Transferase</keyword>
<keyword evidence="3" id="KW-0328">Glycosyltransferase</keyword>
<proteinExistence type="predicted"/>
<feature type="transmembrane region" description="Helical" evidence="8">
    <location>
        <begin position="340"/>
        <end position="361"/>
    </location>
</feature>
<evidence type="ECO:0000256" key="1">
    <source>
        <dbReference type="ARBA" id="ARBA00004651"/>
    </source>
</evidence>
<dbReference type="AlphaFoldDB" id="A0A0G0U713"/>
<reference evidence="10 11" key="1">
    <citation type="journal article" date="2015" name="Nature">
        <title>rRNA introns, odd ribosomes, and small enigmatic genomes across a large radiation of phyla.</title>
        <authorList>
            <person name="Brown C.T."/>
            <person name="Hug L.A."/>
            <person name="Thomas B.C."/>
            <person name="Sharon I."/>
            <person name="Castelle C.J."/>
            <person name="Singh A."/>
            <person name="Wilkins M.J."/>
            <person name="Williams K.H."/>
            <person name="Banfield J.F."/>
        </authorList>
    </citation>
    <scope>NUCLEOTIDE SEQUENCE [LARGE SCALE GENOMIC DNA]</scope>
</reference>
<dbReference type="Pfam" id="PF13231">
    <property type="entry name" value="PMT_2"/>
    <property type="match status" value="1"/>
</dbReference>
<organism evidence="10 11">
    <name type="scientific">Candidatus Daviesbacteria bacterium GW2011_GWA2_40_9</name>
    <dbReference type="NCBI Taxonomy" id="1618424"/>
    <lineage>
        <taxon>Bacteria</taxon>
        <taxon>Candidatus Daviesiibacteriota</taxon>
    </lineage>
</organism>
<protein>
    <submittedName>
        <fullName evidence="10">Glycosyl transferase family 39</fullName>
    </submittedName>
</protein>
<dbReference type="PANTHER" id="PTHR33908">
    <property type="entry name" value="MANNOSYLTRANSFERASE YKCB-RELATED"/>
    <property type="match status" value="1"/>
</dbReference>